<dbReference type="Proteomes" id="UP000239415">
    <property type="component" value="Unassembled WGS sequence"/>
</dbReference>
<reference evidence="2 3" key="1">
    <citation type="submission" date="2018-03" db="EMBL/GenBank/DDBJ databases">
        <title>Genomic Encyclopedia of Archaeal and Bacterial Type Strains, Phase II (KMG-II): from individual species to whole genera.</title>
        <authorList>
            <person name="Goeker M."/>
        </authorList>
    </citation>
    <scope>NUCLEOTIDE SEQUENCE [LARGE SCALE GENOMIC DNA]</scope>
    <source>
        <strain evidence="2 3">DSM 43146</strain>
    </source>
</reference>
<dbReference type="EMBL" id="PVMZ01000016">
    <property type="protein sequence ID" value="PRX17286.1"/>
    <property type="molecule type" value="Genomic_DNA"/>
</dbReference>
<proteinExistence type="predicted"/>
<dbReference type="AlphaFoldDB" id="A0A2T0K352"/>
<dbReference type="InterPro" id="IPR045361">
    <property type="entry name" value="CIS_tube_prot_N"/>
</dbReference>
<dbReference type="RefSeq" id="WP_203737645.1">
    <property type="nucleotide sequence ID" value="NZ_BOMO01000149.1"/>
</dbReference>
<sequence>MPLDKALLVVREPPPRMAIPVLFNPPEYQLARTNQYAEIGIPGLGSSLVQFVRGGAQTLTMTLFFDTTDTGLDVRAFTELVVGLTTIRATTHVPPRLLFLWGSLVFPCVLESVTQRFVHFNPAGLPLRAELTVTLRGDDLLEQLLARIPLESTDRSKSWMVRDGDTLQAIAAAEYDDPRRWRPIARASGLDDPLSLRTGHRLVVPALPEGEER</sequence>
<dbReference type="Pfam" id="PF19266">
    <property type="entry name" value="CIS_tube"/>
    <property type="match status" value="1"/>
</dbReference>
<dbReference type="Gene3D" id="3.10.350.10">
    <property type="entry name" value="LysM domain"/>
    <property type="match status" value="1"/>
</dbReference>
<comment type="caution">
    <text evidence="2">The sequence shown here is derived from an EMBL/GenBank/DDBJ whole genome shotgun (WGS) entry which is preliminary data.</text>
</comment>
<keyword evidence="3" id="KW-1185">Reference proteome</keyword>
<name>A0A2T0K352_9ACTN</name>
<gene>
    <name evidence="2" type="ORF">CLV67_11662</name>
</gene>
<dbReference type="InterPro" id="IPR036779">
    <property type="entry name" value="LysM_dom_sf"/>
</dbReference>
<accession>A0A2T0K352</accession>
<protein>
    <recommendedName>
        <fullName evidence="1">Contractile injection system tube protein N-terminal domain-containing protein</fullName>
    </recommendedName>
</protein>
<feature type="domain" description="Contractile injection system tube protein N-terminal" evidence="1">
    <location>
        <begin position="18"/>
        <end position="139"/>
    </location>
</feature>
<evidence type="ECO:0000313" key="2">
    <source>
        <dbReference type="EMBL" id="PRX17286.1"/>
    </source>
</evidence>
<organism evidence="2 3">
    <name type="scientific">Actinoplanes italicus</name>
    <dbReference type="NCBI Taxonomy" id="113567"/>
    <lineage>
        <taxon>Bacteria</taxon>
        <taxon>Bacillati</taxon>
        <taxon>Actinomycetota</taxon>
        <taxon>Actinomycetes</taxon>
        <taxon>Micromonosporales</taxon>
        <taxon>Micromonosporaceae</taxon>
        <taxon>Actinoplanes</taxon>
    </lineage>
</organism>
<evidence type="ECO:0000313" key="3">
    <source>
        <dbReference type="Proteomes" id="UP000239415"/>
    </source>
</evidence>
<evidence type="ECO:0000259" key="1">
    <source>
        <dbReference type="Pfam" id="PF19266"/>
    </source>
</evidence>